<organism evidence="1 2">
    <name type="scientific">Oncorhynchus kisutch</name>
    <name type="common">Coho salmon</name>
    <name type="synonym">Salmo kisutch</name>
    <dbReference type="NCBI Taxonomy" id="8019"/>
    <lineage>
        <taxon>Eukaryota</taxon>
        <taxon>Metazoa</taxon>
        <taxon>Chordata</taxon>
        <taxon>Craniata</taxon>
        <taxon>Vertebrata</taxon>
        <taxon>Euteleostomi</taxon>
        <taxon>Actinopterygii</taxon>
        <taxon>Neopterygii</taxon>
        <taxon>Teleostei</taxon>
        <taxon>Protacanthopterygii</taxon>
        <taxon>Salmoniformes</taxon>
        <taxon>Salmonidae</taxon>
        <taxon>Salmoninae</taxon>
        <taxon>Oncorhynchus</taxon>
    </lineage>
</organism>
<dbReference type="Ensembl" id="ENSOKIT00005082868.1">
    <property type="protein sequence ID" value="ENSOKIP00005077729.1"/>
    <property type="gene ID" value="ENSOKIG00005033630.1"/>
</dbReference>
<name>A0A8C7MTQ7_ONCKI</name>
<dbReference type="AlphaFoldDB" id="A0A8C7MTQ7"/>
<reference evidence="1" key="2">
    <citation type="submission" date="2025-09" db="UniProtKB">
        <authorList>
            <consortium name="Ensembl"/>
        </authorList>
    </citation>
    <scope>IDENTIFICATION</scope>
</reference>
<reference evidence="1" key="1">
    <citation type="submission" date="2025-08" db="UniProtKB">
        <authorList>
            <consortium name="Ensembl"/>
        </authorList>
    </citation>
    <scope>IDENTIFICATION</scope>
</reference>
<sequence length="68" mass="7270">MEDLDLSLSDALTDNFVAQLESETDYILLMDNDGTRAGELAEGVEGMGRGHEGGHGCIEGKTHAFLSE</sequence>
<protein>
    <submittedName>
        <fullName evidence="1">Uncharacterized protein</fullName>
    </submittedName>
</protein>
<proteinExistence type="predicted"/>
<evidence type="ECO:0000313" key="1">
    <source>
        <dbReference type="Ensembl" id="ENSOKIP00005077729.1"/>
    </source>
</evidence>
<dbReference type="Proteomes" id="UP000694557">
    <property type="component" value="Unassembled WGS sequence"/>
</dbReference>
<evidence type="ECO:0000313" key="2">
    <source>
        <dbReference type="Proteomes" id="UP000694557"/>
    </source>
</evidence>
<accession>A0A8C7MTQ7</accession>
<keyword evidence="2" id="KW-1185">Reference proteome</keyword>